<dbReference type="Proteomes" id="UP000007431">
    <property type="component" value="Unassembled WGS sequence"/>
</dbReference>
<proteinExistence type="predicted"/>
<sequence>MSYSPSLWSLPEDVDNALLSALSPRELALVERTSREGRDRVTRYRHRSFNFAEAIKRFVPFEHLLAFRQMLRVTGSVISGSFALAFMGRFPWRPHDLDLYVELRHVLAVHDFLLECGYQYRPRPTQLRSFLDQYAQVAAQPEHRDGYPLASLRAAFDFVHIGDRSTIVQLLVTPVAVVEVILGFHSTAVMNVITHDTAYAFYPVETFERLRSLKLKAESGDDRAAAAYAKYHVRGWRNLGAVGRDEAGDSHREFGRRHRFVGDDMTWKMKLFVYQQEVSGFDHVLHRSWALTYTRKNAVLADRPYMRARVFRSHPVCDNSPDVTGMTFACRAIRDEFRRRARANCSGPVWWVEKDCAFIAKAVCIEWTTHFRQAAACKSLRACTVRRSERIRRMLEARARN</sequence>
<feature type="non-terminal residue" evidence="1">
    <location>
        <position position="401"/>
    </location>
</feature>
<protein>
    <submittedName>
        <fullName evidence="1">Uncharacterized protein</fullName>
    </submittedName>
</protein>
<name>D8PMT8_SCHCM</name>
<dbReference type="KEGG" id="scm:SCHCO_02500750"/>
<dbReference type="eggNOG" id="ENOG502R130">
    <property type="taxonomic scope" value="Eukaryota"/>
</dbReference>
<evidence type="ECO:0000313" key="1">
    <source>
        <dbReference type="EMBL" id="EFJ02821.1"/>
    </source>
</evidence>
<gene>
    <name evidence="1" type="ORF">SCHCODRAFT_102229</name>
</gene>
<organism evidence="2">
    <name type="scientific">Schizophyllum commune (strain H4-8 / FGSC 9210)</name>
    <name type="common">Split gill fungus</name>
    <dbReference type="NCBI Taxonomy" id="578458"/>
    <lineage>
        <taxon>Eukaryota</taxon>
        <taxon>Fungi</taxon>
        <taxon>Dikarya</taxon>
        <taxon>Basidiomycota</taxon>
        <taxon>Agaricomycotina</taxon>
        <taxon>Agaricomycetes</taxon>
        <taxon>Agaricomycetidae</taxon>
        <taxon>Agaricales</taxon>
        <taxon>Schizophyllaceae</taxon>
        <taxon>Schizophyllum</taxon>
    </lineage>
</organism>
<dbReference type="EMBL" id="GL377302">
    <property type="protein sequence ID" value="EFJ02821.1"/>
    <property type="molecule type" value="Genomic_DNA"/>
</dbReference>
<dbReference type="AlphaFoldDB" id="D8PMT8"/>
<dbReference type="HOGENOM" id="CLU_036419_2_1_1"/>
<reference evidence="1 2" key="1">
    <citation type="journal article" date="2010" name="Nat. Biotechnol.">
        <title>Genome sequence of the model mushroom Schizophyllum commune.</title>
        <authorList>
            <person name="Ohm R.A."/>
            <person name="de Jong J.F."/>
            <person name="Lugones L.G."/>
            <person name="Aerts A."/>
            <person name="Kothe E."/>
            <person name="Stajich J.E."/>
            <person name="de Vries R.P."/>
            <person name="Record E."/>
            <person name="Levasseur A."/>
            <person name="Baker S.E."/>
            <person name="Bartholomew K.A."/>
            <person name="Coutinho P.M."/>
            <person name="Erdmann S."/>
            <person name="Fowler T.J."/>
            <person name="Gathman A.C."/>
            <person name="Lombard V."/>
            <person name="Henrissat B."/>
            <person name="Knabe N."/>
            <person name="Kuees U."/>
            <person name="Lilly W.W."/>
            <person name="Lindquist E."/>
            <person name="Lucas S."/>
            <person name="Magnuson J.K."/>
            <person name="Piumi F."/>
            <person name="Raudaskoski M."/>
            <person name="Salamov A."/>
            <person name="Schmutz J."/>
            <person name="Schwarze F.W.M.R."/>
            <person name="vanKuyk P.A."/>
            <person name="Horton J.S."/>
            <person name="Grigoriev I.V."/>
            <person name="Woesten H.A.B."/>
        </authorList>
    </citation>
    <scope>NUCLEOTIDE SEQUENCE [LARGE SCALE GENOMIC DNA]</scope>
    <source>
        <strain evidence="2">H4-8 / FGSC 9210</strain>
    </source>
</reference>
<dbReference type="GeneID" id="9595062"/>
<dbReference type="InParanoid" id="D8PMT8"/>
<dbReference type="OMA" id="QCAISSH"/>
<evidence type="ECO:0000313" key="2">
    <source>
        <dbReference type="Proteomes" id="UP000007431"/>
    </source>
</evidence>
<dbReference type="VEuPathDB" id="FungiDB:SCHCODRAFT_01206448"/>
<keyword evidence="2" id="KW-1185">Reference proteome</keyword>
<accession>D8PMT8</accession>
<dbReference type="OrthoDB" id="3041043at2759"/>